<reference evidence="3" key="1">
    <citation type="submission" date="2023-01" db="EMBL/GenBank/DDBJ databases">
        <title>The diversity of Class Acidimicrobiia in South China Sea sediment environments and the proposal of Iamia marina sp. nov., a novel species of the genus Iamia.</title>
        <authorList>
            <person name="He Y."/>
            <person name="Tian X."/>
        </authorList>
    </citation>
    <scope>NUCLEOTIDE SEQUENCE</scope>
    <source>
        <strain evidence="3">DSM 19957</strain>
    </source>
</reference>
<feature type="domain" description="Glucose/Sorbosone dehydrogenase" evidence="2">
    <location>
        <begin position="49"/>
        <end position="374"/>
    </location>
</feature>
<dbReference type="InterPro" id="IPR012938">
    <property type="entry name" value="Glc/Sorbosone_DH"/>
</dbReference>
<dbReference type="Pfam" id="PF07995">
    <property type="entry name" value="GSDH"/>
    <property type="match status" value="1"/>
</dbReference>
<dbReference type="PANTHER" id="PTHR19328:SF13">
    <property type="entry name" value="HIPL1 PROTEIN"/>
    <property type="match status" value="1"/>
</dbReference>
<name>A0AAE9Y6D2_9ACTN</name>
<protein>
    <submittedName>
        <fullName evidence="3">PQQ-dependent sugar dehydrogenase</fullName>
    </submittedName>
</protein>
<accession>A0AAE9Y6D2</accession>
<organism evidence="3 4">
    <name type="scientific">Iamia majanohamensis</name>
    <dbReference type="NCBI Taxonomy" id="467976"/>
    <lineage>
        <taxon>Bacteria</taxon>
        <taxon>Bacillati</taxon>
        <taxon>Actinomycetota</taxon>
        <taxon>Acidimicrobiia</taxon>
        <taxon>Acidimicrobiales</taxon>
        <taxon>Iamiaceae</taxon>
        <taxon>Iamia</taxon>
    </lineage>
</organism>
<dbReference type="Gene3D" id="2.120.10.30">
    <property type="entry name" value="TolB, C-terminal domain"/>
    <property type="match status" value="1"/>
</dbReference>
<sequence>MHAPHPGRPRRTARPRRLVAGLAALLLGLTALGGCAPPTLRAQTLVSGLSNPWDLSFTPSGSMIWTERGGRIMRRTSSGAVNQVQADLSDLFASGETGLMGVLVDRRFNSNRRLYTCQGWTDGSRRDVRVIAWQFNTRGDALTRVRTIVSGIPASSGRHGGCRLFMDSSARLYVATGDAAVGTNPQDLRSLGGKVLRVDPDTGAGLSSNPFASSGNANTRKILSYGHRNLQGIAVRPADGTLWTAEHGPDRDDEINRGTTGNFGWNPVPGYNEGVPMTDTAEFPGAVRARWSSGAPTVATSGITWLTGEQWGGWQDRMVVATLKGQSLLVMQPNADGTLTQIDRIYQGTFGRLRTAVLGPDGNLYITTSNGSGDRIIRIIPTPAE</sequence>
<dbReference type="KEGG" id="ima:PO878_01425"/>
<dbReference type="EMBL" id="CP116942">
    <property type="protein sequence ID" value="WCO67377.1"/>
    <property type="molecule type" value="Genomic_DNA"/>
</dbReference>
<dbReference type="RefSeq" id="WP_272736899.1">
    <property type="nucleotide sequence ID" value="NZ_CP116942.1"/>
</dbReference>
<evidence type="ECO:0000256" key="1">
    <source>
        <dbReference type="SAM" id="MobiDB-lite"/>
    </source>
</evidence>
<evidence type="ECO:0000259" key="2">
    <source>
        <dbReference type="Pfam" id="PF07995"/>
    </source>
</evidence>
<evidence type="ECO:0000313" key="4">
    <source>
        <dbReference type="Proteomes" id="UP001216390"/>
    </source>
</evidence>
<gene>
    <name evidence="3" type="ORF">PO878_01425</name>
</gene>
<dbReference type="Proteomes" id="UP001216390">
    <property type="component" value="Chromosome"/>
</dbReference>
<dbReference type="PANTHER" id="PTHR19328">
    <property type="entry name" value="HEDGEHOG-INTERACTING PROTEIN"/>
    <property type="match status" value="1"/>
</dbReference>
<evidence type="ECO:0000313" key="3">
    <source>
        <dbReference type="EMBL" id="WCO67377.1"/>
    </source>
</evidence>
<feature type="compositionally biased region" description="Basic and acidic residues" evidence="1">
    <location>
        <begin position="247"/>
        <end position="256"/>
    </location>
</feature>
<proteinExistence type="predicted"/>
<dbReference type="AlphaFoldDB" id="A0AAE9Y6D2"/>
<dbReference type="SUPFAM" id="SSF50952">
    <property type="entry name" value="Soluble quinoprotein glucose dehydrogenase"/>
    <property type="match status" value="1"/>
</dbReference>
<dbReference type="InterPro" id="IPR011041">
    <property type="entry name" value="Quinoprot_gluc/sorb_DH_b-prop"/>
</dbReference>
<feature type="region of interest" description="Disordered" evidence="1">
    <location>
        <begin position="244"/>
        <end position="268"/>
    </location>
</feature>
<dbReference type="InterPro" id="IPR011042">
    <property type="entry name" value="6-blade_b-propeller_TolB-like"/>
</dbReference>
<keyword evidence="4" id="KW-1185">Reference proteome</keyword>